<protein>
    <submittedName>
        <fullName evidence="2">RecT protein</fullName>
    </submittedName>
</protein>
<dbReference type="EMBL" id="BK015306">
    <property type="protein sequence ID" value="DAE00610.1"/>
    <property type="molecule type" value="Genomic_DNA"/>
</dbReference>
<sequence>MSDKELLPAPKNAQEAMDIATKLANSGFVPSHFARKPESIFVAMMWAKVFDMPVIQCLQNLAVIDGKPSFYGDGVLALVFKSGLLETIKEELVDGKDGRTAVCTVKRKGLTNETVRTFSKGQALRAGLANKSNWKNYEERMLQMRARAFALRDAFPDVLSGISIYEEAQDFNSADSPATTTRKGPQRKSKVKPTPENVEDVEVIEPKKIEAPQQSTEDKTAEIVTETVEPQPAQPVTDDQPPLELTGETETFDWKSALDAVRDVKQLMPIWNKVPAETQKTEECRQYFRTRKAELVAQLREEI</sequence>
<feature type="region of interest" description="Disordered" evidence="1">
    <location>
        <begin position="173"/>
        <end position="199"/>
    </location>
</feature>
<reference evidence="2" key="1">
    <citation type="journal article" date="2021" name="Proc. Natl. Acad. Sci. U.S.A.">
        <title>A Catalog of Tens of Thousands of Viruses from Human Metagenomes Reveals Hidden Associations with Chronic Diseases.</title>
        <authorList>
            <person name="Tisza M.J."/>
            <person name="Buck C.B."/>
        </authorList>
    </citation>
    <scope>NUCLEOTIDE SEQUENCE</scope>
    <source>
        <strain evidence="2">CtakU3</strain>
    </source>
</reference>
<evidence type="ECO:0000256" key="1">
    <source>
        <dbReference type="SAM" id="MobiDB-lite"/>
    </source>
</evidence>
<organism evidence="2">
    <name type="scientific">Myoviridae sp. ctakU3</name>
    <dbReference type="NCBI Taxonomy" id="2825135"/>
    <lineage>
        <taxon>Viruses</taxon>
        <taxon>Duplodnaviria</taxon>
        <taxon>Heunggongvirae</taxon>
        <taxon>Uroviricota</taxon>
        <taxon>Caudoviricetes</taxon>
    </lineage>
</organism>
<proteinExistence type="predicted"/>
<evidence type="ECO:0000313" key="2">
    <source>
        <dbReference type="EMBL" id="DAE00610.1"/>
    </source>
</evidence>
<accession>A0A8S5P0W1</accession>
<name>A0A8S5P0W1_9CAUD</name>
<feature type="compositionally biased region" description="Polar residues" evidence="1">
    <location>
        <begin position="173"/>
        <end position="183"/>
    </location>
</feature>